<dbReference type="InterPro" id="IPR042045">
    <property type="entry name" value="EXOC6/Sec15_C_dom1"/>
</dbReference>
<gene>
    <name evidence="9" type="ORF">DFQ27_008092</name>
</gene>
<evidence type="ECO:0000259" key="7">
    <source>
        <dbReference type="Pfam" id="PF04091"/>
    </source>
</evidence>
<evidence type="ECO:0000313" key="10">
    <source>
        <dbReference type="Proteomes" id="UP000807716"/>
    </source>
</evidence>
<evidence type="ECO:0000256" key="6">
    <source>
        <dbReference type="SAM" id="MobiDB-lite"/>
    </source>
</evidence>
<organism evidence="9 10">
    <name type="scientific">Actinomortierella ambigua</name>
    <dbReference type="NCBI Taxonomy" id="1343610"/>
    <lineage>
        <taxon>Eukaryota</taxon>
        <taxon>Fungi</taxon>
        <taxon>Fungi incertae sedis</taxon>
        <taxon>Mucoromycota</taxon>
        <taxon>Mortierellomycotina</taxon>
        <taxon>Mortierellomycetes</taxon>
        <taxon>Mortierellales</taxon>
        <taxon>Mortierellaceae</taxon>
        <taxon>Actinomortierella</taxon>
    </lineage>
</organism>
<evidence type="ECO:0000259" key="8">
    <source>
        <dbReference type="Pfam" id="PF20651"/>
    </source>
</evidence>
<evidence type="ECO:0000256" key="3">
    <source>
        <dbReference type="ARBA" id="ARBA00022483"/>
    </source>
</evidence>
<accession>A0A9P6PUL0</accession>
<name>A0A9P6PUL0_9FUNG</name>
<reference evidence="9" key="1">
    <citation type="journal article" date="2020" name="Fungal Divers.">
        <title>Resolving the Mortierellaceae phylogeny through synthesis of multi-gene phylogenetics and phylogenomics.</title>
        <authorList>
            <person name="Vandepol N."/>
            <person name="Liber J."/>
            <person name="Desiro A."/>
            <person name="Na H."/>
            <person name="Kennedy M."/>
            <person name="Barry K."/>
            <person name="Grigoriev I.V."/>
            <person name="Miller A.N."/>
            <person name="O'Donnell K."/>
            <person name="Stajich J.E."/>
            <person name="Bonito G."/>
        </authorList>
    </citation>
    <scope>NUCLEOTIDE SEQUENCE</scope>
    <source>
        <strain evidence="9">BC1065</strain>
    </source>
</reference>
<proteinExistence type="inferred from homology"/>
<evidence type="ECO:0000313" key="9">
    <source>
        <dbReference type="EMBL" id="KAG0252395.1"/>
    </source>
</evidence>
<dbReference type="Proteomes" id="UP000807716">
    <property type="component" value="Unassembled WGS sequence"/>
</dbReference>
<keyword evidence="4" id="KW-0175">Coiled coil</keyword>
<dbReference type="EMBL" id="JAAAJB010000666">
    <property type="protein sequence ID" value="KAG0252395.1"/>
    <property type="molecule type" value="Genomic_DNA"/>
</dbReference>
<dbReference type="Pfam" id="PF04091">
    <property type="entry name" value="Sec15_C"/>
    <property type="match status" value="1"/>
</dbReference>
<protein>
    <recommendedName>
        <fullName evidence="5">Exocyst complex component SEC15</fullName>
    </recommendedName>
</protein>
<comment type="similarity">
    <text evidence="1 5">Belongs to the SEC15 family.</text>
</comment>
<evidence type="ECO:0000256" key="2">
    <source>
        <dbReference type="ARBA" id="ARBA00022448"/>
    </source>
</evidence>
<evidence type="ECO:0000256" key="5">
    <source>
        <dbReference type="PIRNR" id="PIRNR025007"/>
    </source>
</evidence>
<evidence type="ECO:0000256" key="1">
    <source>
        <dbReference type="ARBA" id="ARBA00007944"/>
    </source>
</evidence>
<dbReference type="Gene3D" id="1.20.58.670">
    <property type="entry name" value="Dsl1p vesicle tethering complex, Tip20p subunit, domain D"/>
    <property type="match status" value="1"/>
</dbReference>
<feature type="domain" description="Exocyst complex subunit EXOC6/Sec15 C-terminal" evidence="7">
    <location>
        <begin position="351"/>
        <end position="688"/>
    </location>
</feature>
<dbReference type="AlphaFoldDB" id="A0A9P6PUL0"/>
<comment type="caution">
    <text evidence="9">The sequence shown here is derived from an EMBL/GenBank/DDBJ whole genome shotgun (WGS) entry which is preliminary data.</text>
</comment>
<dbReference type="Pfam" id="PF20651">
    <property type="entry name" value="EXOC6_Sec15_N"/>
    <property type="match status" value="1"/>
</dbReference>
<dbReference type="InterPro" id="IPR007225">
    <property type="entry name" value="EXOC6/Sec15"/>
</dbReference>
<dbReference type="Gene3D" id="1.10.357.30">
    <property type="entry name" value="Exocyst complex subunit Sec15 C-terminal domain, N-terminal subdomain"/>
    <property type="match status" value="1"/>
</dbReference>
<dbReference type="GO" id="GO:0006886">
    <property type="term" value="P:intracellular protein transport"/>
    <property type="evidence" value="ECO:0007669"/>
    <property type="project" value="InterPro"/>
</dbReference>
<sequence length="718" mass="83047">MAEFDIQQLVLVSDATNDAENLEHLGPAMKEVYRNNKMKPFLDQLAMFIQRKEIEIERMCNSNYQDFVQSVDRLLSVRQGTVDLKNKINVLNTDVQQAGISLAKKKHELIESKRILENIAAATETLKSCVHFLDLANRVNVQVENRKYYSALRIVDEIQAIHLKSVIQFEFARHMQDCIPILQQAIKDAVITEMRAWLASVRSKQKVIGELAMDRMLQRQQRWRERATMGLKLRSAHNVNSAVEAAVNEENEVDLMDLEAFDIDFRPLYQCLHIFDELGLRAELKVNFAEDRHAQAKSTLSSQNCIKDRNIEGFKSLLQDIIGFFIIEHVIMHSTINFRTQSQSYNYPVHQLNDLLLTLFRTYTDQLEAKFSFNFKKLMDDDEYKPMTVDSQGEYDILQSAFTFNEDDDAARQGFPRTLPFSKVVPYCCEDIRSFVTQFYKFIEGFKQEQNELDELVKDSLDTLLIQHVHSVLLKKLESQNLSQIAQIIVNLEYFQNACGDFEHLLANSRSTSDTSKIDLQATGLFRETRRNAESRISDLIKSKINDVLELAEYEWMAPEVREVSTYIEELEPLLSAVLFAQLHNLPETIKKHVYADAFNHLATTLHGILTDPNVTQVNLNFVATFDKDIRRLEDFGQALNEPRVQDTFTGLRQLTALLMSDHTDDPEIRERMYPLVRPEDLNRMLEKLSNSPTPTTPQEKTGRRWDGMLRGWGQRSS</sequence>
<feature type="domain" description="Exocyst complex component EXOC6/Sec15 N-terminal" evidence="8">
    <location>
        <begin position="44"/>
        <end position="213"/>
    </location>
</feature>
<evidence type="ECO:0000256" key="4">
    <source>
        <dbReference type="ARBA" id="ARBA00023054"/>
    </source>
</evidence>
<keyword evidence="3 5" id="KW-0268">Exocytosis</keyword>
<keyword evidence="2 5" id="KW-0813">Transport</keyword>
<dbReference type="GO" id="GO:0000145">
    <property type="term" value="C:exocyst"/>
    <property type="evidence" value="ECO:0007669"/>
    <property type="project" value="UniProtKB-UniRule"/>
</dbReference>
<feature type="region of interest" description="Disordered" evidence="6">
    <location>
        <begin position="688"/>
        <end position="718"/>
    </location>
</feature>
<dbReference type="InterPro" id="IPR042044">
    <property type="entry name" value="EXOC6PINT-1/Sec15/Tip20_C_dom2"/>
</dbReference>
<dbReference type="OrthoDB" id="10267033at2759"/>
<dbReference type="PANTHER" id="PTHR12702">
    <property type="entry name" value="SEC15"/>
    <property type="match status" value="1"/>
</dbReference>
<dbReference type="PIRSF" id="PIRSF025007">
    <property type="entry name" value="Sec15"/>
    <property type="match status" value="1"/>
</dbReference>
<dbReference type="InterPro" id="IPR046361">
    <property type="entry name" value="EXOC6/Sec15_C"/>
</dbReference>
<feature type="compositionally biased region" description="Polar residues" evidence="6">
    <location>
        <begin position="689"/>
        <end position="700"/>
    </location>
</feature>
<keyword evidence="10" id="KW-1185">Reference proteome</keyword>
<comment type="function">
    <text evidence="5">Component of the exocyst complex involved in the docking of exocytic vesicles with fusion sites on the plasma membrane.</text>
</comment>
<dbReference type="GO" id="GO:0016020">
    <property type="term" value="C:membrane"/>
    <property type="evidence" value="ECO:0007669"/>
    <property type="project" value="TreeGrafter"/>
</dbReference>
<dbReference type="InterPro" id="IPR048359">
    <property type="entry name" value="EXOC6_Sec15_N"/>
</dbReference>
<dbReference type="GO" id="GO:0006893">
    <property type="term" value="P:Golgi to plasma membrane transport"/>
    <property type="evidence" value="ECO:0007669"/>
    <property type="project" value="TreeGrafter"/>
</dbReference>
<dbReference type="PANTHER" id="PTHR12702:SF0">
    <property type="entry name" value="EXOCYST COMPLEX COMPONENT 6"/>
    <property type="match status" value="1"/>
</dbReference>
<dbReference type="GO" id="GO:0090522">
    <property type="term" value="P:vesicle tethering involved in exocytosis"/>
    <property type="evidence" value="ECO:0007669"/>
    <property type="project" value="UniProtKB-UniRule"/>
</dbReference>